<dbReference type="RefSeq" id="XP_049262164.1">
    <property type="nucleotide sequence ID" value="XM_049408503.1"/>
</dbReference>
<dbReference type="PROSITE" id="PS50850">
    <property type="entry name" value="MFS"/>
    <property type="match status" value="1"/>
</dbReference>
<evidence type="ECO:0000256" key="3">
    <source>
        <dbReference type="ARBA" id="ARBA00022692"/>
    </source>
</evidence>
<evidence type="ECO:0000256" key="2">
    <source>
        <dbReference type="ARBA" id="ARBA00022448"/>
    </source>
</evidence>
<comment type="caution">
    <text evidence="9">The sequence shown here is derived from an EMBL/GenBank/DDBJ whole genome shotgun (WGS) entry which is preliminary data.</text>
</comment>
<feature type="transmembrane region" description="Helical" evidence="7">
    <location>
        <begin position="170"/>
        <end position="188"/>
    </location>
</feature>
<feature type="transmembrane region" description="Helical" evidence="7">
    <location>
        <begin position="463"/>
        <end position="482"/>
    </location>
</feature>
<keyword evidence="5 7" id="KW-0472">Membrane</keyword>
<dbReference type="GO" id="GO:0005886">
    <property type="term" value="C:plasma membrane"/>
    <property type="evidence" value="ECO:0007669"/>
    <property type="project" value="TreeGrafter"/>
</dbReference>
<feature type="transmembrane region" description="Helical" evidence="7">
    <location>
        <begin position="345"/>
        <end position="362"/>
    </location>
</feature>
<reference evidence="9 10" key="1">
    <citation type="journal article" date="2021" name="DNA Res.">
        <title>Genome analysis of Candida subhashii reveals its hybrid nature and dual mitochondrial genome conformations.</title>
        <authorList>
            <person name="Mixao V."/>
            <person name="Hegedusova E."/>
            <person name="Saus E."/>
            <person name="Pryszcz L.P."/>
            <person name="Cillingova A."/>
            <person name="Nosek J."/>
            <person name="Gabaldon T."/>
        </authorList>
    </citation>
    <scope>NUCLEOTIDE SEQUENCE [LARGE SCALE GENOMIC DNA]</scope>
    <source>
        <strain evidence="9 10">CBS 10753</strain>
    </source>
</reference>
<feature type="transmembrane region" description="Helical" evidence="7">
    <location>
        <begin position="369"/>
        <end position="389"/>
    </location>
</feature>
<evidence type="ECO:0000256" key="4">
    <source>
        <dbReference type="ARBA" id="ARBA00022989"/>
    </source>
</evidence>
<evidence type="ECO:0000313" key="10">
    <source>
        <dbReference type="Proteomes" id="UP000694255"/>
    </source>
</evidence>
<dbReference type="InterPro" id="IPR020846">
    <property type="entry name" value="MFS_dom"/>
</dbReference>
<evidence type="ECO:0000256" key="6">
    <source>
        <dbReference type="SAM" id="MobiDB-lite"/>
    </source>
</evidence>
<dbReference type="Proteomes" id="UP000694255">
    <property type="component" value="Unassembled WGS sequence"/>
</dbReference>
<feature type="transmembrane region" description="Helical" evidence="7">
    <location>
        <begin position="112"/>
        <end position="133"/>
    </location>
</feature>
<feature type="domain" description="Major facilitator superfamily (MFS) profile" evidence="8">
    <location>
        <begin position="74"/>
        <end position="490"/>
    </location>
</feature>
<accession>A0A8J5QIW5</accession>
<keyword evidence="4 7" id="KW-1133">Transmembrane helix</keyword>
<evidence type="ECO:0000256" key="1">
    <source>
        <dbReference type="ARBA" id="ARBA00004141"/>
    </source>
</evidence>
<evidence type="ECO:0000256" key="5">
    <source>
        <dbReference type="ARBA" id="ARBA00023136"/>
    </source>
</evidence>
<feature type="compositionally biased region" description="Basic and acidic residues" evidence="6">
    <location>
        <begin position="27"/>
        <end position="43"/>
    </location>
</feature>
<dbReference type="FunFam" id="1.20.1250.20:FF:000068">
    <property type="entry name" value="MFS general substrate transporter"/>
    <property type="match status" value="1"/>
</dbReference>
<dbReference type="PANTHER" id="PTHR43791">
    <property type="entry name" value="PERMEASE-RELATED"/>
    <property type="match status" value="1"/>
</dbReference>
<feature type="transmembrane region" description="Helical" evidence="7">
    <location>
        <begin position="304"/>
        <end position="325"/>
    </location>
</feature>
<dbReference type="AlphaFoldDB" id="A0A8J5QIW5"/>
<keyword evidence="2" id="KW-0813">Transport</keyword>
<protein>
    <submittedName>
        <fullName evidence="9">TNA1</fullName>
    </submittedName>
</protein>
<gene>
    <name evidence="9" type="ORF">J8A68_004534</name>
</gene>
<name>A0A8J5QIW5_9ASCO</name>
<feature type="transmembrane region" description="Helical" evidence="7">
    <location>
        <begin position="140"/>
        <end position="158"/>
    </location>
</feature>
<feature type="transmembrane region" description="Helical" evidence="7">
    <location>
        <begin position="432"/>
        <end position="451"/>
    </location>
</feature>
<organism evidence="9 10">
    <name type="scientific">[Candida] subhashii</name>
    <dbReference type="NCBI Taxonomy" id="561895"/>
    <lineage>
        <taxon>Eukaryota</taxon>
        <taxon>Fungi</taxon>
        <taxon>Dikarya</taxon>
        <taxon>Ascomycota</taxon>
        <taxon>Saccharomycotina</taxon>
        <taxon>Pichiomycetes</taxon>
        <taxon>Debaryomycetaceae</taxon>
        <taxon>Spathaspora</taxon>
    </lineage>
</organism>
<feature type="compositionally biased region" description="Polar residues" evidence="6">
    <location>
        <begin position="8"/>
        <end position="26"/>
    </location>
</feature>
<dbReference type="GO" id="GO:0022857">
    <property type="term" value="F:transmembrane transporter activity"/>
    <property type="evidence" value="ECO:0007669"/>
    <property type="project" value="InterPro"/>
</dbReference>
<dbReference type="Pfam" id="PF07690">
    <property type="entry name" value="MFS_1"/>
    <property type="match status" value="1"/>
</dbReference>
<dbReference type="FunFam" id="1.20.1250.20:FF:000034">
    <property type="entry name" value="MFS general substrate transporter"/>
    <property type="match status" value="1"/>
</dbReference>
<comment type="subcellular location">
    <subcellularLocation>
        <location evidence="1">Membrane</location>
        <topology evidence="1">Multi-pass membrane protein</topology>
    </subcellularLocation>
</comment>
<evidence type="ECO:0000256" key="7">
    <source>
        <dbReference type="SAM" id="Phobius"/>
    </source>
</evidence>
<dbReference type="EMBL" id="JAGSYN010000187">
    <property type="protein sequence ID" value="KAG7661931.1"/>
    <property type="molecule type" value="Genomic_DNA"/>
</dbReference>
<keyword evidence="3 7" id="KW-0812">Transmembrane</keyword>
<feature type="region of interest" description="Disordered" evidence="6">
    <location>
        <begin position="1"/>
        <end position="45"/>
    </location>
</feature>
<dbReference type="PANTHER" id="PTHR43791:SF46">
    <property type="entry name" value="MAJOR FACILITATOR SUPERFAMILY (MFS) PROFILE DOMAIN-CONTAINING PROTEIN-RELATED"/>
    <property type="match status" value="1"/>
</dbReference>
<feature type="transmembrane region" description="Helical" evidence="7">
    <location>
        <begin position="233"/>
        <end position="256"/>
    </location>
</feature>
<dbReference type="InterPro" id="IPR011701">
    <property type="entry name" value="MFS"/>
</dbReference>
<proteinExistence type="predicted"/>
<keyword evidence="10" id="KW-1185">Reference proteome</keyword>
<evidence type="ECO:0000259" key="8">
    <source>
        <dbReference type="PROSITE" id="PS50850"/>
    </source>
</evidence>
<dbReference type="GeneID" id="73471334"/>
<sequence length="521" mass="57787">MKLGDPPTISTKGDTESQESNTSKPENFQHLKVDASTDEHGPQSEESLQAQVEELAQQCDINHRKLMWKIDLWVVPPFCLLYFLSFLDRVNIGNANLYGLSDDLNLKGDQYNIALLVFFVPYIFFEVVANYLMKIITPHVLLSCVVFAFGALSIVLGFVKNFGGLVACRFFIGVTEAATFPSIFYLLSTYYSKAEAQRRFSAFFSCTALAGAASGAIAYRINDLHGVHGIESWRWIFIIEGAVTCGCALILFLSIADFPEEARFLNEEERKFIKTKLEILSGTASAFEIKNRVTDVVNCFKDPLIWLPALSYFGLIIPSYGYAYFSPAIIRELGYTAVSAQQHSVYPYLCAFGLMNGSAFLSDCTGKRLPYAVICCVIAAAGLSMVLGATDNAQVRYAGCFLASMGLLSSMPLVVCWAAINFGSHIRKSVGTAWQIGFGNIGGIIATYIFLATDAPYYKKGLGASLGGTVFSIICSIAYFFLCYRMNRIKKTEAYRDKFNSLSEREQIIAGDRNPKFRYLY</sequence>
<feature type="transmembrane region" description="Helical" evidence="7">
    <location>
        <begin position="395"/>
        <end position="420"/>
    </location>
</feature>
<feature type="transmembrane region" description="Helical" evidence="7">
    <location>
        <begin position="72"/>
        <end position="92"/>
    </location>
</feature>
<feature type="transmembrane region" description="Helical" evidence="7">
    <location>
        <begin position="200"/>
        <end position="221"/>
    </location>
</feature>
<dbReference type="OrthoDB" id="2985014at2759"/>
<evidence type="ECO:0000313" key="9">
    <source>
        <dbReference type="EMBL" id="KAG7661931.1"/>
    </source>
</evidence>